<dbReference type="CDD" id="cd02440">
    <property type="entry name" value="AdoMet_MTases"/>
    <property type="match status" value="1"/>
</dbReference>
<evidence type="ECO:0000313" key="10">
    <source>
        <dbReference type="Proteomes" id="UP000682195"/>
    </source>
</evidence>
<proteinExistence type="predicted"/>
<dbReference type="GO" id="GO:0032259">
    <property type="term" value="P:methylation"/>
    <property type="evidence" value="ECO:0007669"/>
    <property type="project" value="UniProtKB-KW"/>
</dbReference>
<dbReference type="EMBL" id="CP072362">
    <property type="protein sequence ID" value="QUB76512.1"/>
    <property type="molecule type" value="Genomic_DNA"/>
</dbReference>
<dbReference type="PROSITE" id="PS00092">
    <property type="entry name" value="N6_MTASE"/>
    <property type="match status" value="1"/>
</dbReference>
<organism evidence="9 10">
    <name type="scientific">Prevotella melaninogenica</name>
    <dbReference type="NCBI Taxonomy" id="28132"/>
    <lineage>
        <taxon>Bacteria</taxon>
        <taxon>Pseudomonadati</taxon>
        <taxon>Bacteroidota</taxon>
        <taxon>Bacteroidia</taxon>
        <taxon>Bacteroidales</taxon>
        <taxon>Prevotellaceae</taxon>
        <taxon>Prevotella</taxon>
    </lineage>
</organism>
<dbReference type="GO" id="GO:0008168">
    <property type="term" value="F:methyltransferase activity"/>
    <property type="evidence" value="ECO:0007669"/>
    <property type="project" value="UniProtKB-KW"/>
</dbReference>
<evidence type="ECO:0000259" key="8">
    <source>
        <dbReference type="Pfam" id="PF07669"/>
    </source>
</evidence>
<keyword evidence="4" id="KW-0949">S-adenosyl-L-methionine</keyword>
<dbReference type="InterPro" id="IPR029063">
    <property type="entry name" value="SAM-dependent_MTases_sf"/>
</dbReference>
<dbReference type="RefSeq" id="WP_211808395.1">
    <property type="nucleotide sequence ID" value="NZ_CP072362.1"/>
</dbReference>
<keyword evidence="3" id="KW-0808">Transferase</keyword>
<name>A0ABX7XTT5_9BACT</name>
<keyword evidence="2 9" id="KW-0489">Methyltransferase</keyword>
<feature type="domain" description="Type II methyltransferase M.TaqI-like" evidence="8">
    <location>
        <begin position="142"/>
        <end position="286"/>
    </location>
</feature>
<comment type="catalytic activity">
    <reaction evidence="7">
        <text>a 2'-deoxyadenosine in DNA + S-adenosyl-L-methionine = an N(6)-methyl-2'-deoxyadenosine in DNA + S-adenosyl-L-homocysteine + H(+)</text>
        <dbReference type="Rhea" id="RHEA:15197"/>
        <dbReference type="Rhea" id="RHEA-COMP:12418"/>
        <dbReference type="Rhea" id="RHEA-COMP:12419"/>
        <dbReference type="ChEBI" id="CHEBI:15378"/>
        <dbReference type="ChEBI" id="CHEBI:57856"/>
        <dbReference type="ChEBI" id="CHEBI:59789"/>
        <dbReference type="ChEBI" id="CHEBI:90615"/>
        <dbReference type="ChEBI" id="CHEBI:90616"/>
        <dbReference type="EC" id="2.1.1.72"/>
    </reaction>
</comment>
<evidence type="ECO:0000256" key="5">
    <source>
        <dbReference type="ARBA" id="ARBA00022747"/>
    </source>
</evidence>
<reference evidence="9 10" key="1">
    <citation type="submission" date="2021-03" db="EMBL/GenBank/DDBJ databases">
        <title>Human Oral Microbial Genomes.</title>
        <authorList>
            <person name="Johnston C.D."/>
            <person name="Chen T."/>
            <person name="Dewhirst F.E."/>
        </authorList>
    </citation>
    <scope>NUCLEOTIDE SEQUENCE [LARGE SCALE GENOMIC DNA]</scope>
    <source>
        <strain evidence="9 10">F0054</strain>
    </source>
</reference>
<evidence type="ECO:0000256" key="3">
    <source>
        <dbReference type="ARBA" id="ARBA00022679"/>
    </source>
</evidence>
<dbReference type="InterPro" id="IPR050953">
    <property type="entry name" value="N4_N6_ade-DNA_methylase"/>
</dbReference>
<evidence type="ECO:0000256" key="1">
    <source>
        <dbReference type="ARBA" id="ARBA00011900"/>
    </source>
</evidence>
<dbReference type="PRINTS" id="PR00507">
    <property type="entry name" value="N12N6MTFRASE"/>
</dbReference>
<keyword evidence="6" id="KW-0238">DNA-binding</keyword>
<dbReference type="PANTHER" id="PTHR33841">
    <property type="entry name" value="DNA METHYLTRANSFERASE YEEA-RELATED"/>
    <property type="match status" value="1"/>
</dbReference>
<evidence type="ECO:0000256" key="4">
    <source>
        <dbReference type="ARBA" id="ARBA00022691"/>
    </source>
</evidence>
<dbReference type="Gene3D" id="3.40.50.150">
    <property type="entry name" value="Vaccinia Virus protein VP39"/>
    <property type="match status" value="1"/>
</dbReference>
<accession>A0ABX7XTT5</accession>
<keyword evidence="5" id="KW-0680">Restriction system</keyword>
<gene>
    <name evidence="9" type="ORF">J5A58_12350</name>
</gene>
<keyword evidence="10" id="KW-1185">Reference proteome</keyword>
<dbReference type="EC" id="2.1.1.72" evidence="1"/>
<evidence type="ECO:0000313" key="9">
    <source>
        <dbReference type="EMBL" id="QUB76512.1"/>
    </source>
</evidence>
<evidence type="ECO:0000256" key="6">
    <source>
        <dbReference type="ARBA" id="ARBA00023125"/>
    </source>
</evidence>
<dbReference type="Proteomes" id="UP000682195">
    <property type="component" value="Chromosome 2"/>
</dbReference>
<dbReference type="PANTHER" id="PTHR33841:SF6">
    <property type="entry name" value="TYPE II METHYLTRANSFERASE M.HINDII"/>
    <property type="match status" value="1"/>
</dbReference>
<evidence type="ECO:0000256" key="7">
    <source>
        <dbReference type="ARBA" id="ARBA00047942"/>
    </source>
</evidence>
<sequence length="618" mass="71257">MEKITLAQIVKSNDIQDIEKHLAYSFVVAQNINISKNKFLKKYFDGFVPNDTLLSQIKLLGHTTIGEISVDMELLIPGEDRKVNGAFFTPSYIVDYILEYIAPNAKAKIVDASCGSGAFLLGTIRYMKKKHNKSIADIVRQNVYGADILDYNINRCKLLIILYAMSEQDNVEPEEINLTCTDSLSHKWNDKFDAVVGNPPYVKFQDMDDATREFLLNNYETTKFGTYNLYFAFFELGLRLLNEDGKLGYITPNNYFTSLAGESLREFFQRKRSIYGIVDFNATKVFEVQTYTAITFLNNKKNDFIEYSRIADEQMPEQYLWCTEFTNNWYDDLATKKWRLLCGDERENIHQIETVGEPIGNLFNICVGIATLKDDVYFIQPIREEDNCYVVNKKGTEYLIEKSITRTLVKISDNKCQSDIEANQRRIIFPYIDVKGKAQPMPEEQMESSYPNCYKYLLSVKDILAGRGKGKHVYTPFYAYGRTQGLNRTGVKLLTPTFSKHPRFLLDKNFDGFFTNGYGVYLRPQEGLFHNPITEESNLDVIQKVLNSVVMDYYVTKTSVAIEGGYPCYQKNFIEKFTIPQFTDKEITSLKATNDLDEIDRFLISKYQINLPLPNRCS</sequence>
<evidence type="ECO:0000256" key="2">
    <source>
        <dbReference type="ARBA" id="ARBA00022603"/>
    </source>
</evidence>
<dbReference type="Pfam" id="PF07669">
    <property type="entry name" value="Eco57I"/>
    <property type="match status" value="1"/>
</dbReference>
<dbReference type="InterPro" id="IPR002052">
    <property type="entry name" value="DNA_methylase_N6_adenine_CS"/>
</dbReference>
<dbReference type="SUPFAM" id="SSF53335">
    <property type="entry name" value="S-adenosyl-L-methionine-dependent methyltransferases"/>
    <property type="match status" value="1"/>
</dbReference>
<protein>
    <recommendedName>
        <fullName evidence="1">site-specific DNA-methyltransferase (adenine-specific)</fullName>
        <ecNumber evidence="1">2.1.1.72</ecNumber>
    </recommendedName>
</protein>
<dbReference type="InterPro" id="IPR011639">
    <property type="entry name" value="MethylTrfase_TaqI-like_dom"/>
</dbReference>